<evidence type="ECO:0000256" key="3">
    <source>
        <dbReference type="ARBA" id="ARBA00022989"/>
    </source>
</evidence>
<feature type="signal peptide" evidence="6">
    <location>
        <begin position="1"/>
        <end position="25"/>
    </location>
</feature>
<dbReference type="CDD" id="cd02961">
    <property type="entry name" value="PDI_a_family"/>
    <property type="match status" value="2"/>
</dbReference>
<evidence type="ECO:0000256" key="4">
    <source>
        <dbReference type="ARBA" id="ARBA00023136"/>
    </source>
</evidence>
<protein>
    <submittedName>
        <fullName evidence="8">Thioredoxin-domain-containing protein</fullName>
    </submittedName>
</protein>
<feature type="domain" description="Thioredoxin" evidence="7">
    <location>
        <begin position="11"/>
        <end position="141"/>
    </location>
</feature>
<dbReference type="SUPFAM" id="SSF52833">
    <property type="entry name" value="Thioredoxin-like"/>
    <property type="match status" value="2"/>
</dbReference>
<keyword evidence="3 5" id="KW-1133">Transmembrane helix</keyword>
<evidence type="ECO:0000313" key="9">
    <source>
        <dbReference type="Proteomes" id="UP000076842"/>
    </source>
</evidence>
<reference evidence="8 9" key="1">
    <citation type="journal article" date="2016" name="Mol. Biol. Evol.">
        <title>Comparative Genomics of Early-Diverging Mushroom-Forming Fungi Provides Insights into the Origins of Lignocellulose Decay Capabilities.</title>
        <authorList>
            <person name="Nagy L.G."/>
            <person name="Riley R."/>
            <person name="Tritt A."/>
            <person name="Adam C."/>
            <person name="Daum C."/>
            <person name="Floudas D."/>
            <person name="Sun H."/>
            <person name="Yadav J.S."/>
            <person name="Pangilinan J."/>
            <person name="Larsson K.H."/>
            <person name="Matsuura K."/>
            <person name="Barry K."/>
            <person name="Labutti K."/>
            <person name="Kuo R."/>
            <person name="Ohm R.A."/>
            <person name="Bhattacharya S.S."/>
            <person name="Shirouzu T."/>
            <person name="Yoshinaga Y."/>
            <person name="Martin F.M."/>
            <person name="Grigoriev I.V."/>
            <person name="Hibbett D.S."/>
        </authorList>
    </citation>
    <scope>NUCLEOTIDE SEQUENCE [LARGE SCALE GENOMIC DNA]</scope>
    <source>
        <strain evidence="8 9">HHB12733</strain>
    </source>
</reference>
<dbReference type="Proteomes" id="UP000076842">
    <property type="component" value="Unassembled WGS sequence"/>
</dbReference>
<keyword evidence="4 5" id="KW-0472">Membrane</keyword>
<evidence type="ECO:0000256" key="5">
    <source>
        <dbReference type="SAM" id="Phobius"/>
    </source>
</evidence>
<dbReference type="PANTHER" id="PTHR46426">
    <property type="entry name" value="PROTEIN DISULFIDE-ISOMERASE TMX3"/>
    <property type="match status" value="1"/>
</dbReference>
<feature type="transmembrane region" description="Helical" evidence="5">
    <location>
        <begin position="531"/>
        <end position="548"/>
    </location>
</feature>
<accession>A0A165JSJ3</accession>
<feature type="chain" id="PRO_5007860278" evidence="6">
    <location>
        <begin position="26"/>
        <end position="574"/>
    </location>
</feature>
<dbReference type="PROSITE" id="PS51352">
    <property type="entry name" value="THIOREDOXIN_2"/>
    <property type="match status" value="2"/>
</dbReference>
<evidence type="ECO:0000259" key="7">
    <source>
        <dbReference type="PROSITE" id="PS51352"/>
    </source>
</evidence>
<organism evidence="8 9">
    <name type="scientific">Calocera cornea HHB12733</name>
    <dbReference type="NCBI Taxonomy" id="1353952"/>
    <lineage>
        <taxon>Eukaryota</taxon>
        <taxon>Fungi</taxon>
        <taxon>Dikarya</taxon>
        <taxon>Basidiomycota</taxon>
        <taxon>Agaricomycotina</taxon>
        <taxon>Dacrymycetes</taxon>
        <taxon>Dacrymycetales</taxon>
        <taxon>Dacrymycetaceae</taxon>
        <taxon>Calocera</taxon>
    </lineage>
</organism>
<dbReference type="InterPro" id="IPR036249">
    <property type="entry name" value="Thioredoxin-like_sf"/>
</dbReference>
<dbReference type="PANTHER" id="PTHR46426:SF1">
    <property type="entry name" value="PROTEIN DISULFIDE-ISOMERASE TMX3"/>
    <property type="match status" value="1"/>
</dbReference>
<evidence type="ECO:0000256" key="1">
    <source>
        <dbReference type="ARBA" id="ARBA00004167"/>
    </source>
</evidence>
<dbReference type="InterPro" id="IPR013766">
    <property type="entry name" value="Thioredoxin_domain"/>
</dbReference>
<dbReference type="Gene3D" id="3.40.30.10">
    <property type="entry name" value="Glutaredoxin"/>
    <property type="match status" value="3"/>
</dbReference>
<dbReference type="Pfam" id="PF13848">
    <property type="entry name" value="Thioredoxin_6"/>
    <property type="match status" value="1"/>
</dbReference>
<dbReference type="Pfam" id="PF00085">
    <property type="entry name" value="Thioredoxin"/>
    <property type="match status" value="2"/>
</dbReference>
<evidence type="ECO:0000313" key="8">
    <source>
        <dbReference type="EMBL" id="KZT62214.1"/>
    </source>
</evidence>
<gene>
    <name evidence="8" type="ORF">CALCODRAFT_463280</name>
</gene>
<dbReference type="OrthoDB" id="72053at2759"/>
<keyword evidence="6" id="KW-0732">Signal</keyword>
<comment type="subcellular location">
    <subcellularLocation>
        <location evidence="1">Membrane</location>
        <topology evidence="1">Single-pass membrane protein</topology>
    </subcellularLocation>
</comment>
<dbReference type="GO" id="GO:0005783">
    <property type="term" value="C:endoplasmic reticulum"/>
    <property type="evidence" value="ECO:0007669"/>
    <property type="project" value="TreeGrafter"/>
</dbReference>
<dbReference type="STRING" id="1353952.A0A165JSJ3"/>
<sequence>MRLSSLWVAPPLPAALFLTFSLVSAIPIAAQAAWPQLTDASFTTSVSRGVWFVEFFSPQCSHCKKFAPTWEELVIAKTKQWGPYGLFMAQVNCLAQGDLCDANGIEAYPTMKLFHDGAEVKKFSGKRTFDNVSSFIDMNFQDLFSRKSSVSRPASVEAQNPSGEVLVLDPDMLEAHKTDGRAVFVKFYAPWCSHCKKLAPTWIELADRMKGTLVIAEVDCEAHKALCKKEGVPGFPQLVFYQAGEKSEYRGRRSLSDMQTWATRAISAAASEVGQLEVEALIGKEPVFFLYMHTFLTDPGEIVEIENAAKVLLGSPPLYKSQDPDVFNLLGVDPSQGASLVAVKDHEPRAASSLSLAAPQTRGSIMSWLLSEKLPTLAELSTQNFDEVMRNPSKPIVVLGALDGDSAQEQSVLLSTAKAWRDSGMKVLNRPVVFVWMDSTKWAKWLKSMYGVKASNGPAVVISDHSALRYYDRDATSQKISPNQQSIFSALDAINRGAARGRHSENIAERAIRSLNNGLEFIAQWASSHPFSAGGIILLLFIGLIWTVRRFILAELAPTGSYSNGYHKPEGRLD</sequence>
<feature type="domain" description="Thioredoxin" evidence="7">
    <location>
        <begin position="154"/>
        <end position="311"/>
    </location>
</feature>
<evidence type="ECO:0000256" key="2">
    <source>
        <dbReference type="ARBA" id="ARBA00022692"/>
    </source>
</evidence>
<keyword evidence="9" id="KW-1185">Reference proteome</keyword>
<name>A0A165JSJ3_9BASI</name>
<dbReference type="FunCoup" id="A0A165JSJ3">
    <property type="interactions" value="251"/>
</dbReference>
<dbReference type="EMBL" id="KV423918">
    <property type="protein sequence ID" value="KZT62214.1"/>
    <property type="molecule type" value="Genomic_DNA"/>
</dbReference>
<dbReference type="AlphaFoldDB" id="A0A165JSJ3"/>
<dbReference type="InterPro" id="IPR052250">
    <property type="entry name" value="PDI_TMX3"/>
</dbReference>
<keyword evidence="2 5" id="KW-0812">Transmembrane</keyword>
<evidence type="ECO:0000256" key="6">
    <source>
        <dbReference type="SAM" id="SignalP"/>
    </source>
</evidence>
<dbReference type="InParanoid" id="A0A165JSJ3"/>
<proteinExistence type="predicted"/>
<dbReference type="GO" id="GO:0016020">
    <property type="term" value="C:membrane"/>
    <property type="evidence" value="ECO:0007669"/>
    <property type="project" value="UniProtKB-SubCell"/>
</dbReference>